<dbReference type="InterPro" id="IPR035992">
    <property type="entry name" value="Ricin_B-like_lectins"/>
</dbReference>
<reference evidence="2 3" key="1">
    <citation type="submission" date="2017-09" db="EMBL/GenBank/DDBJ databases">
        <title>Large-scale bioinformatics analysis of Bacillus genomes uncovers conserved roles of natural products in bacterial physiology.</title>
        <authorList>
            <consortium name="Agbiome Team Llc"/>
            <person name="Bleich R.M."/>
            <person name="Grubbs K.J."/>
            <person name="Santa Maria K.C."/>
            <person name="Allen S.E."/>
            <person name="Farag S."/>
            <person name="Shank E.A."/>
            <person name="Bowers A."/>
        </authorList>
    </citation>
    <scope>NUCLEOTIDE SEQUENCE [LARGE SCALE GENOMIC DNA]</scope>
    <source>
        <strain evidence="2 3">AFS029792</strain>
    </source>
</reference>
<accession>A0A9X7E0Y3</accession>
<dbReference type="EMBL" id="NUUR01000127">
    <property type="protein sequence ID" value="PHG74564.1"/>
    <property type="molecule type" value="Genomic_DNA"/>
</dbReference>
<dbReference type="Gene3D" id="2.80.10.50">
    <property type="match status" value="1"/>
</dbReference>
<proteinExistence type="predicted"/>
<sequence>MSIQNISSNLNVVLDKIEFFSNLTIPQPPLLQGNYQIVTTLNNSSVLDLNDFNNVLLWSNHRGTNQIWNFTFDQPRNAYVIRSLRSQNLILAWDANSGTSNVFCTPFNSGSEEHYWRIEHSQNGYILRNLRNSNLVLDVAEGRTNNGIVILVYPRQNGNNQLFFLRSI</sequence>
<dbReference type="InterPro" id="IPR000772">
    <property type="entry name" value="Ricin_B_lectin"/>
</dbReference>
<dbReference type="RefSeq" id="WP_016083931.1">
    <property type="nucleotide sequence ID" value="NZ_NUQH01000049.1"/>
</dbReference>
<dbReference type="SMART" id="SM00458">
    <property type="entry name" value="RICIN"/>
    <property type="match status" value="1"/>
</dbReference>
<dbReference type="PROSITE" id="PS50231">
    <property type="entry name" value="RICIN_B_LECTIN"/>
    <property type="match status" value="1"/>
</dbReference>
<evidence type="ECO:0000313" key="3">
    <source>
        <dbReference type="Proteomes" id="UP000225135"/>
    </source>
</evidence>
<dbReference type="CDD" id="cd23445">
    <property type="entry name" value="beta-trefoil_Ricin_HA17-like"/>
    <property type="match status" value="1"/>
</dbReference>
<dbReference type="AlphaFoldDB" id="A0A9X7E0Y3"/>
<gene>
    <name evidence="2" type="ORF">COI69_29865</name>
</gene>
<protein>
    <recommendedName>
        <fullName evidence="1">Ricin B lectin domain-containing protein</fullName>
    </recommendedName>
</protein>
<evidence type="ECO:0000313" key="2">
    <source>
        <dbReference type="EMBL" id="PHG74564.1"/>
    </source>
</evidence>
<organism evidence="2 3">
    <name type="scientific">Bacillus cereus</name>
    <dbReference type="NCBI Taxonomy" id="1396"/>
    <lineage>
        <taxon>Bacteria</taxon>
        <taxon>Bacillati</taxon>
        <taxon>Bacillota</taxon>
        <taxon>Bacilli</taxon>
        <taxon>Bacillales</taxon>
        <taxon>Bacillaceae</taxon>
        <taxon>Bacillus</taxon>
        <taxon>Bacillus cereus group</taxon>
    </lineage>
</organism>
<dbReference type="Pfam" id="PF14200">
    <property type="entry name" value="RicinB_lectin_2"/>
    <property type="match status" value="1"/>
</dbReference>
<name>A0A9X7E0Y3_BACCE</name>
<dbReference type="SUPFAM" id="SSF50370">
    <property type="entry name" value="Ricin B-like lectins"/>
    <property type="match status" value="1"/>
</dbReference>
<evidence type="ECO:0000259" key="1">
    <source>
        <dbReference type="SMART" id="SM00458"/>
    </source>
</evidence>
<dbReference type="Proteomes" id="UP000225135">
    <property type="component" value="Unassembled WGS sequence"/>
</dbReference>
<feature type="domain" description="Ricin B lectin" evidence="1">
    <location>
        <begin position="34"/>
        <end position="166"/>
    </location>
</feature>
<comment type="caution">
    <text evidence="2">The sequence shown here is derived from an EMBL/GenBank/DDBJ whole genome shotgun (WGS) entry which is preliminary data.</text>
</comment>